<feature type="compositionally biased region" description="Basic and acidic residues" evidence="1">
    <location>
        <begin position="352"/>
        <end position="364"/>
    </location>
</feature>
<evidence type="ECO:0000313" key="3">
    <source>
        <dbReference type="Proteomes" id="UP000271889"/>
    </source>
</evidence>
<evidence type="ECO:0000256" key="1">
    <source>
        <dbReference type="SAM" id="MobiDB-lite"/>
    </source>
</evidence>
<feature type="region of interest" description="Disordered" evidence="1">
    <location>
        <begin position="282"/>
        <end position="368"/>
    </location>
</feature>
<accession>A0A3P6QMK5</accession>
<feature type="compositionally biased region" description="Polar residues" evidence="1">
    <location>
        <begin position="327"/>
        <end position="339"/>
    </location>
</feature>
<gene>
    <name evidence="2" type="ORF">CGOC_LOCUS944</name>
</gene>
<keyword evidence="3" id="KW-1185">Reference proteome</keyword>
<feature type="compositionally biased region" description="Basic and acidic residues" evidence="1">
    <location>
        <begin position="282"/>
        <end position="306"/>
    </location>
</feature>
<sequence>MQHTVVKDGVTDTSNVKDASPPMDLFWELVQASSCKSLTAKEARESGERMSLETSHVGRLMRHLSKPVVAKTGTIQDRLLRVISTIVQTLPNDTMTLLGNLEGPHPLESQLKAVIDVLMRGSCSNEGLADGRTLLVECMRALPPSITDTIYEQLFTAVENVGLELQPQIERLIEELGEPETLPPVSDEVPSTSKGSSSPSAEKEGSQTNSTTAAGTDRDRRLTRTRIGRLVLDAENSSRFTLSASSCPELQLPAVTMLTDKSGAQYKLLSALQTLSKIRDTMRQMKEERRKKEEQEKKKTEDESKASDTAANSNSDQKAIDPVAVDENSTAPTLTSSSAEGRAVPVSPETSKATEQDQTKKVVEENNEDVVLSHRLTRLDGKFLLIFLQYL</sequence>
<reference evidence="2 3" key="1">
    <citation type="submission" date="2018-11" db="EMBL/GenBank/DDBJ databases">
        <authorList>
            <consortium name="Pathogen Informatics"/>
        </authorList>
    </citation>
    <scope>NUCLEOTIDE SEQUENCE [LARGE SCALE GENOMIC DNA]</scope>
</reference>
<dbReference type="EMBL" id="UYRV01001529">
    <property type="protein sequence ID" value="VDK47137.1"/>
    <property type="molecule type" value="Genomic_DNA"/>
</dbReference>
<feature type="compositionally biased region" description="Polar residues" evidence="1">
    <location>
        <begin position="307"/>
        <end position="317"/>
    </location>
</feature>
<feature type="compositionally biased region" description="Low complexity" evidence="1">
    <location>
        <begin position="190"/>
        <end position="200"/>
    </location>
</feature>
<dbReference type="Proteomes" id="UP000271889">
    <property type="component" value="Unassembled WGS sequence"/>
</dbReference>
<feature type="region of interest" description="Disordered" evidence="1">
    <location>
        <begin position="178"/>
        <end position="222"/>
    </location>
</feature>
<name>A0A3P6QMK5_CYLGO</name>
<evidence type="ECO:0000313" key="2">
    <source>
        <dbReference type="EMBL" id="VDK47137.1"/>
    </source>
</evidence>
<dbReference type="OrthoDB" id="423283at2759"/>
<proteinExistence type="predicted"/>
<protein>
    <submittedName>
        <fullName evidence="2">Uncharacterized protein</fullName>
    </submittedName>
</protein>
<dbReference type="AlphaFoldDB" id="A0A3P6QMK5"/>
<organism evidence="2 3">
    <name type="scientific">Cylicostephanus goldi</name>
    <name type="common">Nematode worm</name>
    <dbReference type="NCBI Taxonomy" id="71465"/>
    <lineage>
        <taxon>Eukaryota</taxon>
        <taxon>Metazoa</taxon>
        <taxon>Ecdysozoa</taxon>
        <taxon>Nematoda</taxon>
        <taxon>Chromadorea</taxon>
        <taxon>Rhabditida</taxon>
        <taxon>Rhabditina</taxon>
        <taxon>Rhabditomorpha</taxon>
        <taxon>Strongyloidea</taxon>
        <taxon>Strongylidae</taxon>
        <taxon>Cylicostephanus</taxon>
    </lineage>
</organism>